<evidence type="ECO:0000259" key="9">
    <source>
        <dbReference type="PROSITE" id="PS50262"/>
    </source>
</evidence>
<evidence type="ECO:0000256" key="8">
    <source>
        <dbReference type="SAM" id="Phobius"/>
    </source>
</evidence>
<keyword evidence="6" id="KW-0675">Receptor</keyword>
<reference evidence="10" key="1">
    <citation type="submission" date="2021-02" db="EMBL/GenBank/DDBJ databases">
        <authorList>
            <person name="Nowell W R."/>
        </authorList>
    </citation>
    <scope>NUCLEOTIDE SEQUENCE</scope>
</reference>
<keyword evidence="7" id="KW-0807">Transducer</keyword>
<feature type="transmembrane region" description="Helical" evidence="8">
    <location>
        <begin position="70"/>
        <end position="91"/>
    </location>
</feature>
<dbReference type="InterPro" id="IPR017452">
    <property type="entry name" value="GPCR_Rhodpsn_7TM"/>
</dbReference>
<keyword evidence="3 8" id="KW-1133">Transmembrane helix</keyword>
<feature type="transmembrane region" description="Helical" evidence="8">
    <location>
        <begin position="263"/>
        <end position="286"/>
    </location>
</feature>
<organism evidence="10 11">
    <name type="scientific">Adineta ricciae</name>
    <name type="common">Rotifer</name>
    <dbReference type="NCBI Taxonomy" id="249248"/>
    <lineage>
        <taxon>Eukaryota</taxon>
        <taxon>Metazoa</taxon>
        <taxon>Spiralia</taxon>
        <taxon>Gnathifera</taxon>
        <taxon>Rotifera</taxon>
        <taxon>Eurotatoria</taxon>
        <taxon>Bdelloidea</taxon>
        <taxon>Adinetida</taxon>
        <taxon>Adinetidae</taxon>
        <taxon>Adineta</taxon>
    </lineage>
</organism>
<dbReference type="Gene3D" id="1.20.1070.10">
    <property type="entry name" value="Rhodopsin 7-helix transmembrane proteins"/>
    <property type="match status" value="1"/>
</dbReference>
<comment type="subcellular location">
    <subcellularLocation>
        <location evidence="1">Membrane</location>
        <topology evidence="1">Multi-pass membrane protein</topology>
    </subcellularLocation>
</comment>
<sequence>MSNITTTTIASNATTTFPLDYYYSLFVNPLIVVRFYQIGYPITFLLGFVGNTLSLITFSRLTLRKVSTGCLFIILAISDTLFLVISVFDFVEFGLQIPFYRHLPYNELCRFRTFISSVSQVLSSWTLVTVSVDRWIRARFPYKSGSLCTPKKAFLVVGVILLIDVGLYAQVLTPSFGMLLPGFSIIACGPIIFNTNYLIFYLLYWTIVQILVVSLIPATLMILLLIDIYINVQARKKAVIQPDNTPHETNKSRQQKTLQRQMFILMLTSITIFLLTTLPVAIYKILSPRQKNISFSIISIASIWVGLGWFQTLNYAVNFYSHCLTSTLFRKEFQLQIRYLLGDKRARANAFDLTATVAVRTGYH</sequence>
<comment type="caution">
    <text evidence="10">The sequence shown here is derived from an EMBL/GenBank/DDBJ whole genome shotgun (WGS) entry which is preliminary data.</text>
</comment>
<dbReference type="PRINTS" id="PR00237">
    <property type="entry name" value="GPCRRHODOPSN"/>
</dbReference>
<evidence type="ECO:0000256" key="3">
    <source>
        <dbReference type="ARBA" id="ARBA00022989"/>
    </source>
</evidence>
<feature type="domain" description="G-protein coupled receptors family 1 profile" evidence="9">
    <location>
        <begin position="50"/>
        <end position="322"/>
    </location>
</feature>
<evidence type="ECO:0000256" key="6">
    <source>
        <dbReference type="ARBA" id="ARBA00023170"/>
    </source>
</evidence>
<dbReference type="PANTHER" id="PTHR24243">
    <property type="entry name" value="G-PROTEIN COUPLED RECEPTOR"/>
    <property type="match status" value="1"/>
</dbReference>
<feature type="transmembrane region" description="Helical" evidence="8">
    <location>
        <begin position="202"/>
        <end position="226"/>
    </location>
</feature>
<feature type="transmembrane region" description="Helical" evidence="8">
    <location>
        <begin position="153"/>
        <end position="171"/>
    </location>
</feature>
<keyword evidence="5 8" id="KW-0472">Membrane</keyword>
<evidence type="ECO:0000256" key="5">
    <source>
        <dbReference type="ARBA" id="ARBA00023136"/>
    </source>
</evidence>
<evidence type="ECO:0000313" key="11">
    <source>
        <dbReference type="Proteomes" id="UP000663828"/>
    </source>
</evidence>
<dbReference type="AlphaFoldDB" id="A0A813YS21"/>
<dbReference type="InterPro" id="IPR000276">
    <property type="entry name" value="GPCR_Rhodpsn"/>
</dbReference>
<name>A0A813YS21_ADIRI</name>
<dbReference type="Pfam" id="PF00001">
    <property type="entry name" value="7tm_1"/>
    <property type="match status" value="1"/>
</dbReference>
<dbReference type="SMART" id="SM01381">
    <property type="entry name" value="7TM_GPCR_Srsx"/>
    <property type="match status" value="1"/>
</dbReference>
<dbReference type="Proteomes" id="UP000663828">
    <property type="component" value="Unassembled WGS sequence"/>
</dbReference>
<evidence type="ECO:0000256" key="1">
    <source>
        <dbReference type="ARBA" id="ARBA00004141"/>
    </source>
</evidence>
<evidence type="ECO:0000256" key="7">
    <source>
        <dbReference type="ARBA" id="ARBA00023224"/>
    </source>
</evidence>
<proteinExistence type="predicted"/>
<feature type="transmembrane region" description="Helical" evidence="8">
    <location>
        <begin position="111"/>
        <end position="132"/>
    </location>
</feature>
<protein>
    <recommendedName>
        <fullName evidence="9">G-protein coupled receptors family 1 profile domain-containing protein</fullName>
    </recommendedName>
</protein>
<dbReference type="EMBL" id="CAJNOR010000351">
    <property type="protein sequence ID" value="CAF0888340.1"/>
    <property type="molecule type" value="Genomic_DNA"/>
</dbReference>
<evidence type="ECO:0000256" key="2">
    <source>
        <dbReference type="ARBA" id="ARBA00022692"/>
    </source>
</evidence>
<keyword evidence="2 8" id="KW-0812">Transmembrane</keyword>
<dbReference type="PANTHER" id="PTHR24243:SF233">
    <property type="entry name" value="THYROTROPIN-RELEASING HORMONE RECEPTOR"/>
    <property type="match status" value="1"/>
</dbReference>
<dbReference type="GO" id="GO:0004930">
    <property type="term" value="F:G protein-coupled receptor activity"/>
    <property type="evidence" value="ECO:0007669"/>
    <property type="project" value="UniProtKB-KW"/>
</dbReference>
<gene>
    <name evidence="10" type="ORF">XAT740_LOCUS7373</name>
</gene>
<feature type="transmembrane region" description="Helical" evidence="8">
    <location>
        <begin position="38"/>
        <end position="58"/>
    </location>
</feature>
<accession>A0A813YS21</accession>
<dbReference type="GO" id="GO:0005886">
    <property type="term" value="C:plasma membrane"/>
    <property type="evidence" value="ECO:0007669"/>
    <property type="project" value="TreeGrafter"/>
</dbReference>
<dbReference type="SUPFAM" id="SSF81321">
    <property type="entry name" value="Family A G protein-coupled receptor-like"/>
    <property type="match status" value="1"/>
</dbReference>
<evidence type="ECO:0000313" key="10">
    <source>
        <dbReference type="EMBL" id="CAF0888340.1"/>
    </source>
</evidence>
<keyword evidence="11" id="KW-1185">Reference proteome</keyword>
<keyword evidence="4" id="KW-0297">G-protein coupled receptor</keyword>
<dbReference type="PROSITE" id="PS50262">
    <property type="entry name" value="G_PROTEIN_RECEP_F1_2"/>
    <property type="match status" value="1"/>
</dbReference>
<feature type="transmembrane region" description="Helical" evidence="8">
    <location>
        <begin position="292"/>
        <end position="310"/>
    </location>
</feature>
<evidence type="ECO:0000256" key="4">
    <source>
        <dbReference type="ARBA" id="ARBA00023040"/>
    </source>
</evidence>